<keyword evidence="8" id="KW-0732">Signal</keyword>
<dbReference type="GO" id="GO:0005634">
    <property type="term" value="C:nucleus"/>
    <property type="evidence" value="ECO:0007669"/>
    <property type="project" value="UniProtKB-SubCell"/>
</dbReference>
<sequence>MRASFFSPRLMEAVVWFLARWSCTYLMTSEGISDNNVNSDNDHEPQLQLHQSRKALLSFAGDHNQGKAALDIIVRISMATVVSYPGEKDLQVQSVVRLSLGSHHLFSNVTKHHIDRVMSMDTLVPNMAGNGFPLER</sequence>
<dbReference type="Proteomes" id="UP001642360">
    <property type="component" value="Unassembled WGS sequence"/>
</dbReference>
<evidence type="ECO:0000256" key="7">
    <source>
        <dbReference type="ARBA" id="ARBA00023242"/>
    </source>
</evidence>
<organism evidence="9 10">
    <name type="scientific">Ilex paraguariensis</name>
    <name type="common">yerba mate</name>
    <dbReference type="NCBI Taxonomy" id="185542"/>
    <lineage>
        <taxon>Eukaryota</taxon>
        <taxon>Viridiplantae</taxon>
        <taxon>Streptophyta</taxon>
        <taxon>Embryophyta</taxon>
        <taxon>Tracheophyta</taxon>
        <taxon>Spermatophyta</taxon>
        <taxon>Magnoliopsida</taxon>
        <taxon>eudicotyledons</taxon>
        <taxon>Gunneridae</taxon>
        <taxon>Pentapetalae</taxon>
        <taxon>asterids</taxon>
        <taxon>campanulids</taxon>
        <taxon>Aquifoliales</taxon>
        <taxon>Aquifoliaceae</taxon>
        <taxon>Ilex</taxon>
    </lineage>
</organism>
<evidence type="ECO:0000256" key="4">
    <source>
        <dbReference type="ARBA" id="ARBA00022448"/>
    </source>
</evidence>
<keyword evidence="10" id="KW-1185">Reference proteome</keyword>
<dbReference type="PANTHER" id="PTHR12596:SF1">
    <property type="entry name" value="EXPORTIN-4"/>
    <property type="match status" value="1"/>
</dbReference>
<evidence type="ECO:0000256" key="3">
    <source>
        <dbReference type="ARBA" id="ARBA00009466"/>
    </source>
</evidence>
<gene>
    <name evidence="9" type="ORF">ILEXP_LOCUS40896</name>
</gene>
<dbReference type="PANTHER" id="PTHR12596">
    <property type="entry name" value="EXPORTIN 4,7-RELATED"/>
    <property type="match status" value="1"/>
</dbReference>
<dbReference type="AlphaFoldDB" id="A0ABC8TQY8"/>
<protein>
    <submittedName>
        <fullName evidence="9">Uncharacterized protein</fullName>
    </submittedName>
</protein>
<accession>A0ABC8TQY8</accession>
<dbReference type="InterPro" id="IPR044189">
    <property type="entry name" value="XPO4/7-like"/>
</dbReference>
<comment type="subcellular location">
    <subcellularLocation>
        <location evidence="2">Cytoplasm</location>
    </subcellularLocation>
    <subcellularLocation>
        <location evidence="1">Nucleus</location>
    </subcellularLocation>
</comment>
<keyword evidence="7" id="KW-0539">Nucleus</keyword>
<keyword evidence="4" id="KW-0813">Transport</keyword>
<comment type="caution">
    <text evidence="9">The sequence shown here is derived from an EMBL/GenBank/DDBJ whole genome shotgun (WGS) entry which is preliminary data.</text>
</comment>
<dbReference type="EMBL" id="CAUOFW020005716">
    <property type="protein sequence ID" value="CAK9171341.1"/>
    <property type="molecule type" value="Genomic_DNA"/>
</dbReference>
<dbReference type="GO" id="GO:0005737">
    <property type="term" value="C:cytoplasm"/>
    <property type="evidence" value="ECO:0007669"/>
    <property type="project" value="UniProtKB-SubCell"/>
</dbReference>
<evidence type="ECO:0000256" key="1">
    <source>
        <dbReference type="ARBA" id="ARBA00004123"/>
    </source>
</evidence>
<evidence type="ECO:0000256" key="8">
    <source>
        <dbReference type="SAM" id="SignalP"/>
    </source>
</evidence>
<keyword evidence="6" id="KW-0653">Protein transport</keyword>
<feature type="chain" id="PRO_5044806905" evidence="8">
    <location>
        <begin position="27"/>
        <end position="136"/>
    </location>
</feature>
<name>A0ABC8TQY8_9AQUA</name>
<evidence type="ECO:0000313" key="10">
    <source>
        <dbReference type="Proteomes" id="UP001642360"/>
    </source>
</evidence>
<evidence type="ECO:0000256" key="2">
    <source>
        <dbReference type="ARBA" id="ARBA00004496"/>
    </source>
</evidence>
<feature type="signal peptide" evidence="8">
    <location>
        <begin position="1"/>
        <end position="26"/>
    </location>
</feature>
<reference evidence="9 10" key="1">
    <citation type="submission" date="2024-02" db="EMBL/GenBank/DDBJ databases">
        <authorList>
            <person name="Vignale AGUSTIN F."/>
            <person name="Sosa J E."/>
            <person name="Modenutti C."/>
        </authorList>
    </citation>
    <scope>NUCLEOTIDE SEQUENCE [LARGE SCALE GENOMIC DNA]</scope>
</reference>
<comment type="similarity">
    <text evidence="3">Belongs to the exportin family.</text>
</comment>
<evidence type="ECO:0000256" key="6">
    <source>
        <dbReference type="ARBA" id="ARBA00022927"/>
    </source>
</evidence>
<proteinExistence type="inferred from homology"/>
<keyword evidence="5" id="KW-0963">Cytoplasm</keyword>
<evidence type="ECO:0000256" key="5">
    <source>
        <dbReference type="ARBA" id="ARBA00022490"/>
    </source>
</evidence>
<evidence type="ECO:0000313" key="9">
    <source>
        <dbReference type="EMBL" id="CAK9171341.1"/>
    </source>
</evidence>
<dbReference type="GO" id="GO:0015031">
    <property type="term" value="P:protein transport"/>
    <property type="evidence" value="ECO:0007669"/>
    <property type="project" value="UniProtKB-KW"/>
</dbReference>